<proteinExistence type="predicted"/>
<protein>
    <submittedName>
        <fullName evidence="1">Uncharacterized protein</fullName>
    </submittedName>
</protein>
<reference evidence="1" key="1">
    <citation type="journal article" date="2021" name="Proc. Natl. Acad. Sci. U.S.A.">
        <title>A Catalog of Tens of Thousands of Viruses from Human Metagenomes Reveals Hidden Associations with Chronic Diseases.</title>
        <authorList>
            <person name="Tisza M.J."/>
            <person name="Buck C.B."/>
        </authorList>
    </citation>
    <scope>NUCLEOTIDE SEQUENCE</scope>
    <source>
        <strain evidence="1">Ct2u94</strain>
    </source>
</reference>
<accession>A0A8S5QW17</accession>
<dbReference type="EMBL" id="BK015744">
    <property type="protein sequence ID" value="DAE23059.1"/>
    <property type="molecule type" value="Genomic_DNA"/>
</dbReference>
<sequence>MRLTIKRRMALKLTVINGLKPAIIKNIVDSTSTC</sequence>
<organism evidence="1">
    <name type="scientific">Siphoviridae sp. ct2u94</name>
    <dbReference type="NCBI Taxonomy" id="2826277"/>
    <lineage>
        <taxon>Viruses</taxon>
        <taxon>Duplodnaviria</taxon>
        <taxon>Heunggongvirae</taxon>
        <taxon>Uroviricota</taxon>
        <taxon>Caudoviricetes</taxon>
    </lineage>
</organism>
<name>A0A8S5QW17_9CAUD</name>
<evidence type="ECO:0000313" key="1">
    <source>
        <dbReference type="EMBL" id="DAE23059.1"/>
    </source>
</evidence>